<dbReference type="SUPFAM" id="SSF51735">
    <property type="entry name" value="NAD(P)-binding Rossmann-fold domains"/>
    <property type="match status" value="1"/>
</dbReference>
<dbReference type="PANTHER" id="PTHR14097">
    <property type="entry name" value="OXIDOREDUCTASE HTATIP2"/>
    <property type="match status" value="1"/>
</dbReference>
<dbReference type="Pfam" id="PF01370">
    <property type="entry name" value="Epimerase"/>
    <property type="match status" value="1"/>
</dbReference>
<gene>
    <name evidence="3" type="ORF">BDD14_2717</name>
</gene>
<evidence type="ECO:0000256" key="1">
    <source>
        <dbReference type="ARBA" id="ARBA00004370"/>
    </source>
</evidence>
<proteinExistence type="predicted"/>
<accession>A0A4Q7YVV9</accession>
<reference evidence="3 4" key="1">
    <citation type="submission" date="2019-02" db="EMBL/GenBank/DDBJ databases">
        <title>Genomic Encyclopedia of Archaeal and Bacterial Type Strains, Phase II (KMG-II): from individual species to whole genera.</title>
        <authorList>
            <person name="Goeker M."/>
        </authorList>
    </citation>
    <scope>NUCLEOTIDE SEQUENCE [LARGE SCALE GENOMIC DNA]</scope>
    <source>
        <strain evidence="3 4">DSM 18101</strain>
    </source>
</reference>
<organism evidence="3 4">
    <name type="scientific">Edaphobacter modestus</name>
    <dbReference type="NCBI Taxonomy" id="388466"/>
    <lineage>
        <taxon>Bacteria</taxon>
        <taxon>Pseudomonadati</taxon>
        <taxon>Acidobacteriota</taxon>
        <taxon>Terriglobia</taxon>
        <taxon>Terriglobales</taxon>
        <taxon>Acidobacteriaceae</taxon>
        <taxon>Edaphobacter</taxon>
    </lineage>
</organism>
<dbReference type="InterPro" id="IPR001509">
    <property type="entry name" value="Epimerase_deHydtase"/>
</dbReference>
<comment type="caution">
    <text evidence="3">The sequence shown here is derived from an EMBL/GenBank/DDBJ whole genome shotgun (WGS) entry which is preliminary data.</text>
</comment>
<dbReference type="InterPro" id="IPR036291">
    <property type="entry name" value="NAD(P)-bd_dom_sf"/>
</dbReference>
<name>A0A4Q7YVV9_9BACT</name>
<evidence type="ECO:0000259" key="2">
    <source>
        <dbReference type="Pfam" id="PF01370"/>
    </source>
</evidence>
<protein>
    <recommendedName>
        <fullName evidence="2">NAD-dependent epimerase/dehydratase domain-containing protein</fullName>
    </recommendedName>
</protein>
<dbReference type="GO" id="GO:0016020">
    <property type="term" value="C:membrane"/>
    <property type="evidence" value="ECO:0007669"/>
    <property type="project" value="UniProtKB-SubCell"/>
</dbReference>
<evidence type="ECO:0000313" key="3">
    <source>
        <dbReference type="EMBL" id="RZU41213.1"/>
    </source>
</evidence>
<dbReference type="RefSeq" id="WP_130419157.1">
    <property type="nucleotide sequence ID" value="NZ_SHKW01000001.1"/>
</dbReference>
<sequence length="219" mass="23944">MRVILTGATGMVGQGVLRECLLDPGVTEILAIGRSSVHPNSPKLRELIVPDLANLSGHEAQLSGFDACFFCAGVSSVGMSEEQYTQVTCDLTVSFARTLLPLNTAMTFVYVSGAGTDSTEKGRTMWARVKGRTENTLLHLGFKAAYMFRPGFIQPLHGIRSKTRLYQLVYDLLGPLMPLLKKPLKNYMNTTEQVGRAMIAVARSGYPKPVLEIADINTF</sequence>
<dbReference type="Proteomes" id="UP000292958">
    <property type="component" value="Unassembled WGS sequence"/>
</dbReference>
<evidence type="ECO:0000313" key="4">
    <source>
        <dbReference type="Proteomes" id="UP000292958"/>
    </source>
</evidence>
<dbReference type="OrthoDB" id="9785372at2"/>
<comment type="subcellular location">
    <subcellularLocation>
        <location evidence="1">Membrane</location>
    </subcellularLocation>
</comment>
<dbReference type="EMBL" id="SHKW01000001">
    <property type="protein sequence ID" value="RZU41213.1"/>
    <property type="molecule type" value="Genomic_DNA"/>
</dbReference>
<feature type="domain" description="NAD-dependent epimerase/dehydratase" evidence="2">
    <location>
        <begin position="3"/>
        <end position="102"/>
    </location>
</feature>
<dbReference type="AlphaFoldDB" id="A0A4Q7YVV9"/>
<dbReference type="PANTHER" id="PTHR14097:SF8">
    <property type="entry name" value="NAD(P)-BINDING DOMAIN-CONTAINING PROTEIN"/>
    <property type="match status" value="1"/>
</dbReference>
<dbReference type="Gene3D" id="3.40.50.720">
    <property type="entry name" value="NAD(P)-binding Rossmann-like Domain"/>
    <property type="match status" value="1"/>
</dbReference>
<keyword evidence="4" id="KW-1185">Reference proteome</keyword>